<gene>
    <name evidence="2" type="ORF">EDD73_12050</name>
</gene>
<sequence length="117" mass="13443">MESVSIKIKKTIENTIEKTEFNVSEYVRKTFLMYSGEPEYIEIQFDNSLINVILDKFGQDIDIEKVDGNSFKIVFEAAVSDGLFRWVLSWGSDAKVLSPNSLIERIKTESHKVANLY</sequence>
<protein>
    <submittedName>
        <fullName evidence="2">WYL domain-containing protein</fullName>
    </submittedName>
</protein>
<dbReference type="Pfam" id="PF25583">
    <property type="entry name" value="WCX"/>
    <property type="match status" value="1"/>
</dbReference>
<evidence type="ECO:0000313" key="2">
    <source>
        <dbReference type="EMBL" id="TCP62632.1"/>
    </source>
</evidence>
<comment type="caution">
    <text evidence="2">The sequence shown here is derived from an EMBL/GenBank/DDBJ whole genome shotgun (WGS) entry which is preliminary data.</text>
</comment>
<organism evidence="2 3">
    <name type="scientific">Heliophilum fasciatum</name>
    <dbReference type="NCBI Taxonomy" id="35700"/>
    <lineage>
        <taxon>Bacteria</taxon>
        <taxon>Bacillati</taxon>
        <taxon>Bacillota</taxon>
        <taxon>Clostridia</taxon>
        <taxon>Eubacteriales</taxon>
        <taxon>Heliobacteriaceae</taxon>
        <taxon>Heliophilum</taxon>
    </lineage>
</organism>
<dbReference type="AlphaFoldDB" id="A0A4R2RG37"/>
<accession>A0A4R2RG37</accession>
<dbReference type="Proteomes" id="UP000294813">
    <property type="component" value="Unassembled WGS sequence"/>
</dbReference>
<evidence type="ECO:0000259" key="1">
    <source>
        <dbReference type="Pfam" id="PF25583"/>
    </source>
</evidence>
<dbReference type="InterPro" id="IPR057727">
    <property type="entry name" value="WCX_dom"/>
</dbReference>
<keyword evidence="3" id="KW-1185">Reference proteome</keyword>
<name>A0A4R2RG37_9FIRM</name>
<reference evidence="2 3" key="1">
    <citation type="submission" date="2019-03" db="EMBL/GenBank/DDBJ databases">
        <title>Genomic Encyclopedia of Type Strains, Phase IV (KMG-IV): sequencing the most valuable type-strain genomes for metagenomic binning, comparative biology and taxonomic classification.</title>
        <authorList>
            <person name="Goeker M."/>
        </authorList>
    </citation>
    <scope>NUCLEOTIDE SEQUENCE [LARGE SCALE GENOMIC DNA]</scope>
    <source>
        <strain evidence="2 3">DSM 11170</strain>
    </source>
</reference>
<feature type="domain" description="WCX" evidence="1">
    <location>
        <begin position="38"/>
        <end position="112"/>
    </location>
</feature>
<dbReference type="EMBL" id="SLXT01000020">
    <property type="protein sequence ID" value="TCP62632.1"/>
    <property type="molecule type" value="Genomic_DNA"/>
</dbReference>
<proteinExistence type="predicted"/>
<evidence type="ECO:0000313" key="3">
    <source>
        <dbReference type="Proteomes" id="UP000294813"/>
    </source>
</evidence>